<keyword evidence="1" id="KW-0812">Transmembrane</keyword>
<feature type="transmembrane region" description="Helical" evidence="1">
    <location>
        <begin position="12"/>
        <end position="29"/>
    </location>
</feature>
<keyword evidence="1" id="KW-1133">Transmembrane helix</keyword>
<accession>A0A1I7WL41</accession>
<dbReference type="Proteomes" id="UP000095283">
    <property type="component" value="Unplaced"/>
</dbReference>
<dbReference type="WBParaSite" id="Hba_05852">
    <property type="protein sequence ID" value="Hba_05852"/>
    <property type="gene ID" value="Hba_05852"/>
</dbReference>
<evidence type="ECO:0000313" key="2">
    <source>
        <dbReference type="Proteomes" id="UP000095283"/>
    </source>
</evidence>
<organism evidence="2 3">
    <name type="scientific">Heterorhabditis bacteriophora</name>
    <name type="common">Entomopathogenic nematode worm</name>
    <dbReference type="NCBI Taxonomy" id="37862"/>
    <lineage>
        <taxon>Eukaryota</taxon>
        <taxon>Metazoa</taxon>
        <taxon>Ecdysozoa</taxon>
        <taxon>Nematoda</taxon>
        <taxon>Chromadorea</taxon>
        <taxon>Rhabditida</taxon>
        <taxon>Rhabditina</taxon>
        <taxon>Rhabditomorpha</taxon>
        <taxon>Strongyloidea</taxon>
        <taxon>Heterorhabditidae</taxon>
        <taxon>Heterorhabditis</taxon>
    </lineage>
</organism>
<protein>
    <submittedName>
        <fullName evidence="3">Uncharacterized protein</fullName>
    </submittedName>
</protein>
<sequence length="31" mass="3680">MIVNIKILKQITNICLFLYNGIFIFHLVFPL</sequence>
<reference evidence="3" key="1">
    <citation type="submission" date="2016-11" db="UniProtKB">
        <authorList>
            <consortium name="WormBaseParasite"/>
        </authorList>
    </citation>
    <scope>IDENTIFICATION</scope>
</reference>
<evidence type="ECO:0000313" key="3">
    <source>
        <dbReference type="WBParaSite" id="Hba_05852"/>
    </source>
</evidence>
<keyword evidence="1" id="KW-0472">Membrane</keyword>
<name>A0A1I7WL41_HETBA</name>
<proteinExistence type="predicted"/>
<keyword evidence="2" id="KW-1185">Reference proteome</keyword>
<evidence type="ECO:0000256" key="1">
    <source>
        <dbReference type="SAM" id="Phobius"/>
    </source>
</evidence>
<dbReference type="AlphaFoldDB" id="A0A1I7WL41"/>